<comment type="caution">
    <text evidence="1">The sequence shown here is derived from an EMBL/GenBank/DDBJ whole genome shotgun (WGS) entry which is preliminary data.</text>
</comment>
<keyword evidence="2" id="KW-1185">Reference proteome</keyword>
<dbReference type="OrthoDB" id="6921557at2"/>
<evidence type="ECO:0000313" key="2">
    <source>
        <dbReference type="Proteomes" id="UP000051863"/>
    </source>
</evidence>
<sequence length="128" mass="14283">MGLTIKQAAVVRAVFHDAVSADEIRYWLQRVEALIVTATPFYFIASTAPGASFSDDYRAIQAVWYKQHKPAFRQHCRGLVRIASSAAEQQRLDTPALHAAWGVPYLVTTDAADGMRWIGQQLERANAH</sequence>
<organism evidence="1 2">
    <name type="scientific">Stenotrophomonas terrae</name>
    <dbReference type="NCBI Taxonomy" id="405446"/>
    <lineage>
        <taxon>Bacteria</taxon>
        <taxon>Pseudomonadati</taxon>
        <taxon>Pseudomonadota</taxon>
        <taxon>Gammaproteobacteria</taxon>
        <taxon>Lysobacterales</taxon>
        <taxon>Lysobacteraceae</taxon>
        <taxon>Stenotrophomonas</taxon>
    </lineage>
</organism>
<dbReference type="RefSeq" id="WP_057627907.1">
    <property type="nucleotide sequence ID" value="NZ_LDJJ01000021.1"/>
</dbReference>
<dbReference type="AlphaFoldDB" id="A0A0R0CUG9"/>
<dbReference type="PATRIC" id="fig|405446.3.peg.939"/>
<evidence type="ECO:0000313" key="1">
    <source>
        <dbReference type="EMBL" id="KRG68552.1"/>
    </source>
</evidence>
<accession>A0A0R0CUG9</accession>
<proteinExistence type="predicted"/>
<reference evidence="1 2" key="1">
    <citation type="submission" date="2015-05" db="EMBL/GenBank/DDBJ databases">
        <title>Genome sequencing and analysis of members of genus Stenotrophomonas.</title>
        <authorList>
            <person name="Patil P.P."/>
            <person name="Midha S."/>
            <person name="Patil P.B."/>
        </authorList>
    </citation>
    <scope>NUCLEOTIDE SEQUENCE [LARGE SCALE GENOMIC DNA]</scope>
    <source>
        <strain evidence="1 2">DSM 18941</strain>
    </source>
</reference>
<protein>
    <submittedName>
        <fullName evidence="1">Uncharacterized protein</fullName>
    </submittedName>
</protein>
<dbReference type="EMBL" id="LDJJ01000021">
    <property type="protein sequence ID" value="KRG68552.1"/>
    <property type="molecule type" value="Genomic_DNA"/>
</dbReference>
<gene>
    <name evidence="1" type="ORF">ABB27_07470</name>
</gene>
<name>A0A0R0CUG9_9GAMM</name>
<dbReference type="Proteomes" id="UP000051863">
    <property type="component" value="Unassembled WGS sequence"/>
</dbReference>